<dbReference type="GO" id="GO:0004802">
    <property type="term" value="F:transketolase activity"/>
    <property type="evidence" value="ECO:0007669"/>
    <property type="project" value="TreeGrafter"/>
</dbReference>
<dbReference type="PANTHER" id="PTHR43195">
    <property type="entry name" value="TRANSKETOLASE"/>
    <property type="match status" value="1"/>
</dbReference>
<dbReference type="InterPro" id="IPR029061">
    <property type="entry name" value="THDP-binding"/>
</dbReference>
<evidence type="ECO:0000256" key="3">
    <source>
        <dbReference type="ARBA" id="ARBA00022723"/>
    </source>
</evidence>
<proteinExistence type="predicted"/>
<dbReference type="Proteomes" id="UP000229777">
    <property type="component" value="Unassembled WGS sequence"/>
</dbReference>
<feature type="non-terminal residue" evidence="6">
    <location>
        <position position="215"/>
    </location>
</feature>
<dbReference type="SUPFAM" id="SSF52518">
    <property type="entry name" value="Thiamin diphosphate-binding fold (THDP-binding)"/>
    <property type="match status" value="1"/>
</dbReference>
<feature type="domain" description="Transketolase N-terminal" evidence="5">
    <location>
        <begin position="8"/>
        <end position="214"/>
    </location>
</feature>
<keyword evidence="4" id="KW-0786">Thiamine pyrophosphate</keyword>
<evidence type="ECO:0000259" key="5">
    <source>
        <dbReference type="Pfam" id="PF00456"/>
    </source>
</evidence>
<dbReference type="GO" id="GO:0046872">
    <property type="term" value="F:metal ion binding"/>
    <property type="evidence" value="ECO:0007669"/>
    <property type="project" value="UniProtKB-KW"/>
</dbReference>
<dbReference type="AlphaFoldDB" id="A0A2M8F2I0"/>
<name>A0A2M8F2I0_9BACT</name>
<evidence type="ECO:0000256" key="1">
    <source>
        <dbReference type="ARBA" id="ARBA00001964"/>
    </source>
</evidence>
<gene>
    <name evidence="6" type="ORF">CO049_00505</name>
</gene>
<evidence type="ECO:0000256" key="4">
    <source>
        <dbReference type="ARBA" id="ARBA00023052"/>
    </source>
</evidence>
<reference evidence="7" key="1">
    <citation type="submission" date="2017-09" db="EMBL/GenBank/DDBJ databases">
        <title>Depth-based differentiation of microbial function through sediment-hosted aquifers and enrichment of novel symbionts in the deep terrestrial subsurface.</title>
        <authorList>
            <person name="Probst A.J."/>
            <person name="Ladd B."/>
            <person name="Jarett J.K."/>
            <person name="Geller-Mcgrath D.E."/>
            <person name="Sieber C.M.K."/>
            <person name="Emerson J.B."/>
            <person name="Anantharaman K."/>
            <person name="Thomas B.C."/>
            <person name="Malmstrom R."/>
            <person name="Stieglmeier M."/>
            <person name="Klingl A."/>
            <person name="Woyke T."/>
            <person name="Ryan C.M."/>
            <person name="Banfield J.F."/>
        </authorList>
    </citation>
    <scope>NUCLEOTIDE SEQUENCE [LARGE SCALE GENOMIC DNA]</scope>
</reference>
<evidence type="ECO:0000256" key="2">
    <source>
        <dbReference type="ARBA" id="ARBA00022679"/>
    </source>
</evidence>
<dbReference type="Gene3D" id="3.40.50.970">
    <property type="match status" value="1"/>
</dbReference>
<dbReference type="PANTHER" id="PTHR43195:SF1">
    <property type="entry name" value="FI06132P-RELATED"/>
    <property type="match status" value="1"/>
</dbReference>
<dbReference type="InterPro" id="IPR005474">
    <property type="entry name" value="Transketolase_N"/>
</dbReference>
<organism evidence="6 7">
    <name type="scientific">Candidatus Roizmanbacteria bacterium CG_4_9_14_0_2_um_filter_36_12</name>
    <dbReference type="NCBI Taxonomy" id="1974837"/>
    <lineage>
        <taxon>Bacteria</taxon>
        <taxon>Candidatus Roizmaniibacteriota</taxon>
    </lineage>
</organism>
<dbReference type="EMBL" id="PFSA01000009">
    <property type="protein sequence ID" value="PJC33470.1"/>
    <property type="molecule type" value="Genomic_DNA"/>
</dbReference>
<dbReference type="InterPro" id="IPR051424">
    <property type="entry name" value="Transketolase-like"/>
</dbReference>
<protein>
    <submittedName>
        <fullName evidence="6">Transketolase</fullName>
    </submittedName>
</protein>
<comment type="cofactor">
    <cofactor evidence="1">
        <name>thiamine diphosphate</name>
        <dbReference type="ChEBI" id="CHEBI:58937"/>
    </cofactor>
</comment>
<keyword evidence="2" id="KW-0808">Transferase</keyword>
<keyword evidence="3" id="KW-0479">Metal-binding</keyword>
<comment type="caution">
    <text evidence="6">The sequence shown here is derived from an EMBL/GenBank/DDBJ whole genome shotgun (WGS) entry which is preliminary data.</text>
</comment>
<dbReference type="InterPro" id="IPR049557">
    <property type="entry name" value="Transketolase_CS"/>
</dbReference>
<sequence>MEDKKLKEICKKIRYEVLTSTTNAGSGHPTSCLSAVELSVALFFGGFFQAEDKFILSKGHAAPLLYSIYSVAGLIPSDWIYKLRKFGSPYEGHPTPRFPYVDVATGSLGQGLSVGVGMALGIRLRSKKDGIETGPKVWVLLGDSEMAEGQVWEALEIASYYKLNNLVAILDVNRLGQSRETMLGWDLKTYAKRMEAFGWETIVVEDGHNLVEISQ</sequence>
<evidence type="ECO:0000313" key="7">
    <source>
        <dbReference type="Proteomes" id="UP000229777"/>
    </source>
</evidence>
<dbReference type="GO" id="GO:0030976">
    <property type="term" value="F:thiamine pyrophosphate binding"/>
    <property type="evidence" value="ECO:0007669"/>
    <property type="project" value="TreeGrafter"/>
</dbReference>
<accession>A0A2M8F2I0</accession>
<dbReference type="Pfam" id="PF00456">
    <property type="entry name" value="Transketolase_N"/>
    <property type="match status" value="1"/>
</dbReference>
<dbReference type="PROSITE" id="PS00801">
    <property type="entry name" value="TRANSKETOLASE_1"/>
    <property type="match status" value="1"/>
</dbReference>
<evidence type="ECO:0000313" key="6">
    <source>
        <dbReference type="EMBL" id="PJC33470.1"/>
    </source>
</evidence>